<dbReference type="PANTHER" id="PTHR10602">
    <property type="entry name" value="EUKARYOTIC TRANSLATION INITIATION FACTOR 2 SUBUNIT 1"/>
    <property type="match status" value="1"/>
</dbReference>
<dbReference type="InterPro" id="IPR012340">
    <property type="entry name" value="NA-bd_OB-fold"/>
</dbReference>
<dbReference type="RefSeq" id="WP_103286601.1">
    <property type="nucleotide sequence ID" value="NZ_LT981265.1"/>
</dbReference>
<keyword evidence="7" id="KW-0648">Protein biosynthesis</keyword>
<dbReference type="SUPFAM" id="SSF110993">
    <property type="entry name" value="eIF-2-alpha, C-terminal domain"/>
    <property type="match status" value="1"/>
</dbReference>
<feature type="domain" description="S1 motif" evidence="10">
    <location>
        <begin position="13"/>
        <end position="84"/>
    </location>
</feature>
<comment type="function">
    <text evidence="1">eIF-2 functions in the early steps of protein synthesis by forming a ternary complex with GTP and initiator tRNA.</text>
</comment>
<evidence type="ECO:0000256" key="2">
    <source>
        <dbReference type="ARBA" id="ARBA00007223"/>
    </source>
</evidence>
<sequence>MRYQQDQALPEEGDLVMATVQEVFPQGAYVTLDEYDGLLGFLHVSEIATGWIRNIEHYVRPKQKVVLKVIRVNRARREVDLSLRQVTNEERRLKVMEVKRAEKANAFLRIIRERCSSMSDDEFDRCVSLIKDEYPMLYDMFEDVARKGTKVLEKLNLPKEIVDAIVDISSKIPLPKVEVGGIMEITCSRSDGIDVIKDVLTSVEGNKHNADVSITYLGAPKYRLVISAENFKVAEKALNSILQSVQKGIEKKGGTFKFTREESRKGVT</sequence>
<dbReference type="AlphaFoldDB" id="A0A2K5AT31"/>
<reference evidence="12" key="1">
    <citation type="submission" date="2018-01" db="EMBL/GenBank/DDBJ databases">
        <authorList>
            <person name="Kerou L M."/>
        </authorList>
    </citation>
    <scope>NUCLEOTIDE SEQUENCE [LARGE SCALE GENOMIC DNA]</scope>
    <source>
        <strain evidence="12">SCU2</strain>
    </source>
</reference>
<dbReference type="Proteomes" id="UP000236248">
    <property type="component" value="Chromosome NCAV"/>
</dbReference>
<dbReference type="Pfam" id="PF07541">
    <property type="entry name" value="EIF_2_alpha"/>
    <property type="match status" value="1"/>
</dbReference>
<evidence type="ECO:0000256" key="5">
    <source>
        <dbReference type="ARBA" id="ARBA00022540"/>
    </source>
</evidence>
<comment type="subunit">
    <text evidence="3">Heterotrimer composed of an alpha, a beta and a gamma chain.</text>
</comment>
<comment type="similarity">
    <text evidence="2">Belongs to the eIF-2-alpha family.</text>
</comment>
<dbReference type="SMART" id="SM00316">
    <property type="entry name" value="S1"/>
    <property type="match status" value="1"/>
</dbReference>
<evidence type="ECO:0000256" key="1">
    <source>
        <dbReference type="ARBA" id="ARBA00003323"/>
    </source>
</evidence>
<dbReference type="EMBL" id="LT981265">
    <property type="protein sequence ID" value="SPC34802.1"/>
    <property type="molecule type" value="Genomic_DNA"/>
</dbReference>
<dbReference type="SUPFAM" id="SSF50249">
    <property type="entry name" value="Nucleic acid-binding proteins"/>
    <property type="match status" value="1"/>
</dbReference>
<dbReference type="InterPro" id="IPR011488">
    <property type="entry name" value="TIF_2_asu"/>
</dbReference>
<evidence type="ECO:0000256" key="4">
    <source>
        <dbReference type="ARBA" id="ARBA00013678"/>
    </source>
</evidence>
<dbReference type="NCBIfam" id="NF003062">
    <property type="entry name" value="PRK03987.1-1"/>
    <property type="match status" value="1"/>
</dbReference>
<dbReference type="Pfam" id="PF00575">
    <property type="entry name" value="S1"/>
    <property type="match status" value="1"/>
</dbReference>
<dbReference type="GeneID" id="41595630"/>
<evidence type="ECO:0000256" key="3">
    <source>
        <dbReference type="ARBA" id="ARBA00011243"/>
    </source>
</evidence>
<dbReference type="PROSITE" id="PS50126">
    <property type="entry name" value="S1"/>
    <property type="match status" value="1"/>
</dbReference>
<evidence type="ECO:0000259" key="10">
    <source>
        <dbReference type="PROSITE" id="PS50126"/>
    </source>
</evidence>
<gene>
    <name evidence="11" type="primary">eIf-2a</name>
    <name evidence="11" type="ORF">NCAV_1639</name>
</gene>
<evidence type="ECO:0000256" key="6">
    <source>
        <dbReference type="ARBA" id="ARBA00022884"/>
    </source>
</evidence>
<dbReference type="InterPro" id="IPR024055">
    <property type="entry name" value="TIF2_asu_C"/>
</dbReference>
<dbReference type="InterPro" id="IPR044126">
    <property type="entry name" value="S1_IF2_alpha"/>
</dbReference>
<dbReference type="FunFam" id="3.30.70.1130:FF:000002">
    <property type="entry name" value="Translation initiation factor 2 subunit alpha"/>
    <property type="match status" value="1"/>
</dbReference>
<dbReference type="Gene3D" id="1.10.150.190">
    <property type="entry name" value="Translation initiation factor 2, subunit 1, domain 2"/>
    <property type="match status" value="1"/>
</dbReference>
<dbReference type="GO" id="GO:0003723">
    <property type="term" value="F:RNA binding"/>
    <property type="evidence" value="ECO:0007669"/>
    <property type="project" value="UniProtKB-KW"/>
</dbReference>
<dbReference type="InterPro" id="IPR003029">
    <property type="entry name" value="S1_domain"/>
</dbReference>
<dbReference type="FunFam" id="2.40.50.140:FF:000015">
    <property type="entry name" value="Eukaryotic translation initiation factor 2 subunit alpha"/>
    <property type="match status" value="1"/>
</dbReference>
<dbReference type="CDD" id="cd04452">
    <property type="entry name" value="S1_IF2_alpha"/>
    <property type="match status" value="1"/>
</dbReference>
<dbReference type="GO" id="GO:0043022">
    <property type="term" value="F:ribosome binding"/>
    <property type="evidence" value="ECO:0007669"/>
    <property type="project" value="TreeGrafter"/>
</dbReference>
<evidence type="ECO:0000256" key="9">
    <source>
        <dbReference type="ARBA" id="ARBA00033333"/>
    </source>
</evidence>
<name>A0A2K5AT31_9ARCH</name>
<evidence type="ECO:0000313" key="12">
    <source>
        <dbReference type="Proteomes" id="UP000236248"/>
    </source>
</evidence>
<dbReference type="NCBIfam" id="NF003064">
    <property type="entry name" value="PRK03987.1-4"/>
    <property type="match status" value="1"/>
</dbReference>
<dbReference type="Gene3D" id="3.30.70.1130">
    <property type="entry name" value="EIF_2_alpha"/>
    <property type="match status" value="1"/>
</dbReference>
<dbReference type="PANTHER" id="PTHR10602:SF0">
    <property type="entry name" value="EUKARYOTIC TRANSLATION INITIATION FACTOR 2 SUBUNIT 1"/>
    <property type="match status" value="1"/>
</dbReference>
<evidence type="ECO:0000313" key="11">
    <source>
        <dbReference type="EMBL" id="SPC34802.1"/>
    </source>
</evidence>
<keyword evidence="12" id="KW-1185">Reference proteome</keyword>
<evidence type="ECO:0000256" key="7">
    <source>
        <dbReference type="ARBA" id="ARBA00022917"/>
    </source>
</evidence>
<dbReference type="Gene3D" id="2.40.50.140">
    <property type="entry name" value="Nucleic acid-binding proteins"/>
    <property type="match status" value="1"/>
</dbReference>
<protein>
    <recommendedName>
        <fullName evidence="4">Translation initiation factor 2 subunit alpha</fullName>
    </recommendedName>
    <alternativeName>
        <fullName evidence="8">aIF2-alpha</fullName>
    </alternativeName>
    <alternativeName>
        <fullName evidence="9">eIF-2-alpha</fullName>
    </alternativeName>
</protein>
<organism evidence="11 12">
    <name type="scientific">Candidatus Nitrosocaldus cavascurensis</name>
    <dbReference type="NCBI Taxonomy" id="2058097"/>
    <lineage>
        <taxon>Archaea</taxon>
        <taxon>Nitrososphaerota</taxon>
        <taxon>Nitrososphaeria</taxon>
        <taxon>Candidatus Nitrosocaldales</taxon>
        <taxon>Candidatus Nitrosocaldaceae</taxon>
        <taxon>Candidatus Nitrosocaldus</taxon>
    </lineage>
</organism>
<dbReference type="KEGG" id="ncv:NCAV_1639"/>
<dbReference type="GO" id="GO:0003743">
    <property type="term" value="F:translation initiation factor activity"/>
    <property type="evidence" value="ECO:0007669"/>
    <property type="project" value="UniProtKB-KW"/>
</dbReference>
<accession>A0A2K5AT31</accession>
<evidence type="ECO:0000256" key="8">
    <source>
        <dbReference type="ARBA" id="ARBA00030860"/>
    </source>
</evidence>
<dbReference type="SUPFAM" id="SSF116742">
    <property type="entry name" value="eIF2alpha middle domain-like"/>
    <property type="match status" value="1"/>
</dbReference>
<keyword evidence="5 11" id="KW-0396">Initiation factor</keyword>
<dbReference type="InterPro" id="IPR024054">
    <property type="entry name" value="TIF2_asu_middle_sf"/>
</dbReference>
<proteinExistence type="inferred from homology"/>
<keyword evidence="6" id="KW-0694">RNA-binding</keyword>